<feature type="domain" description="Histidine kinase" evidence="7">
    <location>
        <begin position="168"/>
        <end position="384"/>
    </location>
</feature>
<feature type="modified residue" description="4-aspartylphosphate" evidence="6">
    <location>
        <position position="457"/>
    </location>
</feature>
<evidence type="ECO:0000259" key="8">
    <source>
        <dbReference type="PROSITE" id="PS50110"/>
    </source>
</evidence>
<dbReference type="SUPFAM" id="SSF47384">
    <property type="entry name" value="Homodimeric domain of signal transducing histidine kinase"/>
    <property type="match status" value="1"/>
</dbReference>
<dbReference type="SMART" id="SM00387">
    <property type="entry name" value="HATPase_c"/>
    <property type="match status" value="1"/>
</dbReference>
<dbReference type="InterPro" id="IPR003594">
    <property type="entry name" value="HATPase_dom"/>
</dbReference>
<proteinExistence type="predicted"/>
<dbReference type="SMART" id="SM00388">
    <property type="entry name" value="HisKA"/>
    <property type="match status" value="1"/>
</dbReference>
<keyword evidence="4" id="KW-0808">Transferase</keyword>
<evidence type="ECO:0000256" key="6">
    <source>
        <dbReference type="PROSITE-ProRule" id="PRU00169"/>
    </source>
</evidence>
<dbReference type="Gene3D" id="1.10.287.130">
    <property type="match status" value="1"/>
</dbReference>
<comment type="catalytic activity">
    <reaction evidence="1">
        <text>ATP + protein L-histidine = ADP + protein N-phospho-L-histidine.</text>
        <dbReference type="EC" id="2.7.13.3"/>
    </reaction>
</comment>
<sequence length="534" mass="56655">MARIGDFIEPSDPVSPDASGGDVYERFLKEPNTMAIAVVGANGQPLGLVERNTLLLKMAAEYGRALYGKRPVERLMDERPLIATADMSTESFFRDVLSKDAAAMLHGFVVVDGGGHYLGVGTALAVMKAGYALHRQRAEEMTRLAQDLAWAEAEATASSRAKSQFLAVMSHEIRTPLNGVLGVARLIEQRLEQAELRPYVGAILESGETLLRLLTDALDLSRAQAGAITFDDQPFSLDALALDLTALWAPACEHKGLGFSIGLEADPGTWALGDAVRIKQVFNNLIGNALKFTEKGGVHVDIAAVRDGVHLRLRGSVRDTGPGIAPDVAESLFEPFRTGREKGHGAGLGLAICRQIVESLSGGIRVDSTPGCGAAFTFEIVLFHVPASESAEEIKVEATSQPVRSGLRVLIADDNPTNRLVASKLLEAAGCECETAVDGRDAVDRAVEGAFDVIFMDIKMPGMDGVEATRAIRASRTPSAATPVIALTANADPDDARLYLAAGMCQVVQKPIRPDQLLAALSAAVVSPDRAVAA</sequence>
<dbReference type="Proteomes" id="UP001169063">
    <property type="component" value="Unassembled WGS sequence"/>
</dbReference>
<reference evidence="9" key="1">
    <citation type="submission" date="2023-07" db="EMBL/GenBank/DDBJ databases">
        <title>Brevundimonas soil sp. nov., isolated from the soil of chemical plant.</title>
        <authorList>
            <person name="Wu N."/>
        </authorList>
    </citation>
    <scope>NUCLEOTIDE SEQUENCE</scope>
    <source>
        <strain evidence="9">XZ-24</strain>
    </source>
</reference>
<dbReference type="Pfam" id="PF02518">
    <property type="entry name" value="HATPase_c"/>
    <property type="match status" value="1"/>
</dbReference>
<protein>
    <recommendedName>
        <fullName evidence="2">histidine kinase</fullName>
        <ecNumber evidence="2">2.7.13.3</ecNumber>
    </recommendedName>
</protein>
<dbReference type="InterPro" id="IPR046342">
    <property type="entry name" value="CBS_dom_sf"/>
</dbReference>
<dbReference type="PRINTS" id="PR00344">
    <property type="entry name" value="BCTRLSENSOR"/>
</dbReference>
<dbReference type="InterPro" id="IPR036097">
    <property type="entry name" value="HisK_dim/P_sf"/>
</dbReference>
<accession>A0ABT8SNN5</accession>
<dbReference type="CDD" id="cd00082">
    <property type="entry name" value="HisKA"/>
    <property type="match status" value="1"/>
</dbReference>
<dbReference type="PROSITE" id="PS50110">
    <property type="entry name" value="RESPONSE_REGULATORY"/>
    <property type="match status" value="1"/>
</dbReference>
<dbReference type="Gene3D" id="3.10.580.10">
    <property type="entry name" value="CBS-domain"/>
    <property type="match status" value="1"/>
</dbReference>
<dbReference type="SUPFAM" id="SSF55874">
    <property type="entry name" value="ATPase domain of HSP90 chaperone/DNA topoisomerase II/histidine kinase"/>
    <property type="match status" value="1"/>
</dbReference>
<organism evidence="9 10">
    <name type="scientific">Peiella sedimenti</name>
    <dbReference type="NCBI Taxonomy" id="3061083"/>
    <lineage>
        <taxon>Bacteria</taxon>
        <taxon>Pseudomonadati</taxon>
        <taxon>Pseudomonadota</taxon>
        <taxon>Alphaproteobacteria</taxon>
        <taxon>Caulobacterales</taxon>
        <taxon>Caulobacteraceae</taxon>
        <taxon>Peiella</taxon>
    </lineage>
</organism>
<dbReference type="EC" id="2.7.13.3" evidence="2"/>
<keyword evidence="3 6" id="KW-0597">Phosphoprotein</keyword>
<keyword evidence="5" id="KW-0418">Kinase</keyword>
<dbReference type="PANTHER" id="PTHR43047">
    <property type="entry name" value="TWO-COMPONENT HISTIDINE PROTEIN KINASE"/>
    <property type="match status" value="1"/>
</dbReference>
<dbReference type="RefSeq" id="WP_302110612.1">
    <property type="nucleotide sequence ID" value="NZ_JAUKTR010000005.1"/>
</dbReference>
<dbReference type="InterPro" id="IPR005467">
    <property type="entry name" value="His_kinase_dom"/>
</dbReference>
<dbReference type="InterPro" id="IPR011006">
    <property type="entry name" value="CheY-like_superfamily"/>
</dbReference>
<dbReference type="Pfam" id="PF00512">
    <property type="entry name" value="HisKA"/>
    <property type="match status" value="1"/>
</dbReference>
<dbReference type="CDD" id="cd17546">
    <property type="entry name" value="REC_hyHK_CKI1_RcsC-like"/>
    <property type="match status" value="1"/>
</dbReference>
<dbReference type="Gene3D" id="3.30.565.10">
    <property type="entry name" value="Histidine kinase-like ATPase, C-terminal domain"/>
    <property type="match status" value="1"/>
</dbReference>
<dbReference type="InterPro" id="IPR001789">
    <property type="entry name" value="Sig_transdc_resp-reg_receiver"/>
</dbReference>
<dbReference type="Gene3D" id="3.40.50.2300">
    <property type="match status" value="1"/>
</dbReference>
<evidence type="ECO:0000259" key="7">
    <source>
        <dbReference type="PROSITE" id="PS50109"/>
    </source>
</evidence>
<evidence type="ECO:0000313" key="9">
    <source>
        <dbReference type="EMBL" id="MDO1560185.1"/>
    </source>
</evidence>
<dbReference type="InterPro" id="IPR003661">
    <property type="entry name" value="HisK_dim/P_dom"/>
</dbReference>
<dbReference type="PROSITE" id="PS50109">
    <property type="entry name" value="HIS_KIN"/>
    <property type="match status" value="1"/>
</dbReference>
<evidence type="ECO:0000256" key="4">
    <source>
        <dbReference type="ARBA" id="ARBA00022679"/>
    </source>
</evidence>
<dbReference type="SMART" id="SM00448">
    <property type="entry name" value="REC"/>
    <property type="match status" value="1"/>
</dbReference>
<feature type="domain" description="Response regulatory" evidence="8">
    <location>
        <begin position="408"/>
        <end position="525"/>
    </location>
</feature>
<evidence type="ECO:0000256" key="3">
    <source>
        <dbReference type="ARBA" id="ARBA00022553"/>
    </source>
</evidence>
<evidence type="ECO:0000256" key="1">
    <source>
        <dbReference type="ARBA" id="ARBA00000085"/>
    </source>
</evidence>
<dbReference type="EMBL" id="JAUKTR010000005">
    <property type="protein sequence ID" value="MDO1560185.1"/>
    <property type="molecule type" value="Genomic_DNA"/>
</dbReference>
<dbReference type="SUPFAM" id="SSF52172">
    <property type="entry name" value="CheY-like"/>
    <property type="match status" value="1"/>
</dbReference>
<name>A0ABT8SNN5_9CAUL</name>
<evidence type="ECO:0000256" key="5">
    <source>
        <dbReference type="ARBA" id="ARBA00022777"/>
    </source>
</evidence>
<dbReference type="Pfam" id="PF00072">
    <property type="entry name" value="Response_reg"/>
    <property type="match status" value="1"/>
</dbReference>
<evidence type="ECO:0000256" key="2">
    <source>
        <dbReference type="ARBA" id="ARBA00012438"/>
    </source>
</evidence>
<dbReference type="SUPFAM" id="SSF54631">
    <property type="entry name" value="CBS-domain pair"/>
    <property type="match status" value="1"/>
</dbReference>
<dbReference type="PANTHER" id="PTHR43047:SF64">
    <property type="entry name" value="HISTIDINE KINASE CONTAINING CHEY-HOMOLOGOUS RECEIVER DOMAIN AND PAS DOMAIN-RELATED"/>
    <property type="match status" value="1"/>
</dbReference>
<keyword evidence="10" id="KW-1185">Reference proteome</keyword>
<gene>
    <name evidence="9" type="ORF">Q0812_12180</name>
</gene>
<dbReference type="InterPro" id="IPR036890">
    <property type="entry name" value="HATPase_C_sf"/>
</dbReference>
<dbReference type="InterPro" id="IPR004358">
    <property type="entry name" value="Sig_transdc_His_kin-like_C"/>
</dbReference>
<comment type="caution">
    <text evidence="9">The sequence shown here is derived from an EMBL/GenBank/DDBJ whole genome shotgun (WGS) entry which is preliminary data.</text>
</comment>
<evidence type="ECO:0000313" key="10">
    <source>
        <dbReference type="Proteomes" id="UP001169063"/>
    </source>
</evidence>